<evidence type="ECO:0000313" key="3">
    <source>
        <dbReference type="Proteomes" id="UP001059041"/>
    </source>
</evidence>
<keyword evidence="3" id="KW-1185">Reference proteome</keyword>
<name>A0A9W7TCH3_TRIRA</name>
<comment type="caution">
    <text evidence="2">The sequence shown here is derived from an EMBL/GenBank/DDBJ whole genome shotgun (WGS) entry which is preliminary data.</text>
</comment>
<dbReference type="AlphaFoldDB" id="A0A9W7TCH3"/>
<sequence>MVRQVLGDLLDQLALQENEENRVSLDLLASRGYPVPLVPLVKEVNLVIRVFQEKLALLGPQDLEVSVGSREREEVQDQQASKGLAGYQEHLDLMER</sequence>
<evidence type="ECO:0000313" key="2">
    <source>
        <dbReference type="EMBL" id="KAI7794772.1"/>
    </source>
</evidence>
<dbReference type="Proteomes" id="UP001059041">
    <property type="component" value="Linkage Group LG20"/>
</dbReference>
<evidence type="ECO:0000256" key="1">
    <source>
        <dbReference type="SAM" id="MobiDB-lite"/>
    </source>
</evidence>
<protein>
    <submittedName>
        <fullName evidence="2">Uncharacterized protein</fullName>
    </submittedName>
</protein>
<dbReference type="EMBL" id="JAFHDT010000020">
    <property type="protein sequence ID" value="KAI7794772.1"/>
    <property type="molecule type" value="Genomic_DNA"/>
</dbReference>
<accession>A0A9W7TCH3</accession>
<feature type="non-terminal residue" evidence="2">
    <location>
        <position position="1"/>
    </location>
</feature>
<feature type="region of interest" description="Disordered" evidence="1">
    <location>
        <begin position="69"/>
        <end position="96"/>
    </location>
</feature>
<gene>
    <name evidence="2" type="ORF">IRJ41_000320</name>
</gene>
<organism evidence="2 3">
    <name type="scientific">Triplophysa rosa</name>
    <name type="common">Cave loach</name>
    <dbReference type="NCBI Taxonomy" id="992332"/>
    <lineage>
        <taxon>Eukaryota</taxon>
        <taxon>Metazoa</taxon>
        <taxon>Chordata</taxon>
        <taxon>Craniata</taxon>
        <taxon>Vertebrata</taxon>
        <taxon>Euteleostomi</taxon>
        <taxon>Actinopterygii</taxon>
        <taxon>Neopterygii</taxon>
        <taxon>Teleostei</taxon>
        <taxon>Ostariophysi</taxon>
        <taxon>Cypriniformes</taxon>
        <taxon>Nemacheilidae</taxon>
        <taxon>Triplophysa</taxon>
    </lineage>
</organism>
<proteinExistence type="predicted"/>
<reference evidence="2" key="1">
    <citation type="submission" date="2021-02" db="EMBL/GenBank/DDBJ databases">
        <title>Comparative genomics reveals that relaxation of natural selection precedes convergent phenotypic evolution of cavefish.</title>
        <authorList>
            <person name="Peng Z."/>
        </authorList>
    </citation>
    <scope>NUCLEOTIDE SEQUENCE</scope>
    <source>
        <tissue evidence="2">Muscle</tissue>
    </source>
</reference>